<dbReference type="GO" id="GO:0097367">
    <property type="term" value="F:carbohydrate derivative binding"/>
    <property type="evidence" value="ECO:0007669"/>
    <property type="project" value="InterPro"/>
</dbReference>
<dbReference type="InterPro" id="IPR001347">
    <property type="entry name" value="SIS_dom"/>
</dbReference>
<dbReference type="STRING" id="334253.SAMN04487943_101485"/>
<dbReference type="PROSITE" id="PS51464">
    <property type="entry name" value="SIS"/>
    <property type="match status" value="1"/>
</dbReference>
<dbReference type="OrthoDB" id="9813395at2"/>
<comment type="miscellaneous">
    <text evidence="3">A lyase-type mechanism (elimination/hydration) is suggested for the cleavage of the lactyl ether bond of MurNAc 6-phosphate, with the formation of an alpha,beta-unsaturated aldehyde intermediate with (E)-stereochemistry, followed by the syn addition of water to give product.</text>
</comment>
<feature type="active site" evidence="3">
    <location>
        <position position="112"/>
    </location>
</feature>
<comment type="pathway">
    <text evidence="3">Amino-sugar metabolism; N-acetylmuramate degradation.</text>
</comment>
<comment type="function">
    <text evidence="3">Specifically catalyzes the cleavage of the D-lactyl ether substituent of MurNAc 6-phosphate, producing GlcNAc 6-phosphate and D-lactate.</text>
</comment>
<dbReference type="PANTHER" id="PTHR10088:SF4">
    <property type="entry name" value="GLUCOKINASE REGULATORY PROTEIN"/>
    <property type="match status" value="1"/>
</dbReference>
<comment type="similarity">
    <text evidence="3">Belongs to the GCKR-like family. MurNAc-6-P etherase subfamily.</text>
</comment>
<evidence type="ECO:0000256" key="1">
    <source>
        <dbReference type="ARBA" id="ARBA00023239"/>
    </source>
</evidence>
<evidence type="ECO:0000313" key="6">
    <source>
        <dbReference type="Proteomes" id="UP000198565"/>
    </source>
</evidence>
<evidence type="ECO:0000259" key="4">
    <source>
        <dbReference type="PROSITE" id="PS51464"/>
    </source>
</evidence>
<dbReference type="NCBIfam" id="TIGR00274">
    <property type="entry name" value="N-acetylmuramic acid 6-phosphate etherase"/>
    <property type="match status" value="1"/>
</dbReference>
<reference evidence="6" key="1">
    <citation type="submission" date="2016-10" db="EMBL/GenBank/DDBJ databases">
        <authorList>
            <person name="Varghese N."/>
            <person name="Submissions S."/>
        </authorList>
    </citation>
    <scope>NUCLEOTIDE SEQUENCE [LARGE SCALE GENOMIC DNA]</scope>
    <source>
        <strain evidence="6">CGMCC 1.4250</strain>
    </source>
</reference>
<sequence>MVKTVTEATNQKSLSIDEMDAIDIVSLMLEEDRHIQEGIQKSLTAIAESVELIVDKWQHDARVFVVGAGTSGRIGVLDAVELGPTFSIDPDRWIAFVAGGKNAMWEPLEQHEDSASDIVQELQSCNFNENDVLIAISASGTTPYSLAALTYAKEKQASSISISCNHQTMSSELSDVAIELIVGPEVIRGSTRLKAGTAQKIAINMISTATMIKLGKVYQNEMVDMQLINHKLVKRAETMLMQLTTLNEEEAKALMNETNNDVKLSLIISKTGCTIQEANNYLIRANNHVKKAIQLYETNQRNSENK</sequence>
<dbReference type="GO" id="GO:0016803">
    <property type="term" value="F:ether hydrolase activity"/>
    <property type="evidence" value="ECO:0007669"/>
    <property type="project" value="TreeGrafter"/>
</dbReference>
<dbReference type="GO" id="GO:0046348">
    <property type="term" value="P:amino sugar catabolic process"/>
    <property type="evidence" value="ECO:0007669"/>
    <property type="project" value="InterPro"/>
</dbReference>
<accession>A0A1I4HK07</accession>
<dbReference type="GO" id="GO:0009254">
    <property type="term" value="P:peptidoglycan turnover"/>
    <property type="evidence" value="ECO:0007669"/>
    <property type="project" value="TreeGrafter"/>
</dbReference>
<dbReference type="Gene3D" id="3.40.50.10490">
    <property type="entry name" value="Glucose-6-phosphate isomerase like protein, domain 1"/>
    <property type="match status" value="1"/>
</dbReference>
<evidence type="ECO:0000313" key="5">
    <source>
        <dbReference type="EMBL" id="SFL42569.1"/>
    </source>
</evidence>
<feature type="active site" description="Proton donor" evidence="3">
    <location>
        <position position="81"/>
    </location>
</feature>
<dbReference type="SUPFAM" id="SSF53697">
    <property type="entry name" value="SIS domain"/>
    <property type="match status" value="1"/>
</dbReference>
<dbReference type="UniPathway" id="UPA00342"/>
<keyword evidence="1 3" id="KW-0456">Lyase</keyword>
<keyword evidence="6" id="KW-1185">Reference proteome</keyword>
<evidence type="ECO:0000256" key="2">
    <source>
        <dbReference type="ARBA" id="ARBA00023277"/>
    </source>
</evidence>
<proteinExistence type="inferred from homology"/>
<dbReference type="Proteomes" id="UP000198565">
    <property type="component" value="Unassembled WGS sequence"/>
</dbReference>
<gene>
    <name evidence="3" type="primary">murQ</name>
    <name evidence="5" type="ORF">SAMN04487943_101485</name>
</gene>
<dbReference type="Pfam" id="PF22645">
    <property type="entry name" value="GKRP_SIS_N"/>
    <property type="match status" value="1"/>
</dbReference>
<dbReference type="InterPro" id="IPR040190">
    <property type="entry name" value="MURQ/GCKR"/>
</dbReference>
<evidence type="ECO:0000256" key="3">
    <source>
        <dbReference type="HAMAP-Rule" id="MF_00068"/>
    </source>
</evidence>
<organism evidence="5 6">
    <name type="scientific">Gracilibacillus orientalis</name>
    <dbReference type="NCBI Taxonomy" id="334253"/>
    <lineage>
        <taxon>Bacteria</taxon>
        <taxon>Bacillati</taxon>
        <taxon>Bacillota</taxon>
        <taxon>Bacilli</taxon>
        <taxon>Bacillales</taxon>
        <taxon>Bacillaceae</taxon>
        <taxon>Gracilibacillus</taxon>
    </lineage>
</organism>
<dbReference type="PANTHER" id="PTHR10088">
    <property type="entry name" value="GLUCOKINASE REGULATORY PROTEIN"/>
    <property type="match status" value="1"/>
</dbReference>
<dbReference type="InterPro" id="IPR005488">
    <property type="entry name" value="Etherase_MurQ"/>
</dbReference>
<feature type="domain" description="SIS" evidence="4">
    <location>
        <begin position="53"/>
        <end position="216"/>
    </location>
</feature>
<dbReference type="CDD" id="cd05007">
    <property type="entry name" value="SIS_Etherase"/>
    <property type="match status" value="1"/>
</dbReference>
<dbReference type="AlphaFoldDB" id="A0A1I4HK07"/>
<dbReference type="RefSeq" id="WP_091480637.1">
    <property type="nucleotide sequence ID" value="NZ_FOTR01000001.1"/>
</dbReference>
<dbReference type="EMBL" id="FOTR01000001">
    <property type="protein sequence ID" value="SFL42569.1"/>
    <property type="molecule type" value="Genomic_DNA"/>
</dbReference>
<dbReference type="NCBIfam" id="NF003915">
    <property type="entry name" value="PRK05441.1"/>
    <property type="match status" value="1"/>
</dbReference>
<name>A0A1I4HK07_9BACI</name>
<protein>
    <recommendedName>
        <fullName evidence="3">N-acetylmuramic acid 6-phosphate etherase</fullName>
        <shortName evidence="3">MurNAc-6-P etherase</shortName>
        <ecNumber evidence="3">4.2.1.126</ecNumber>
    </recommendedName>
    <alternativeName>
        <fullName evidence="3">N-acetylmuramic acid 6-phosphate hydrolase</fullName>
    </alternativeName>
    <alternativeName>
        <fullName evidence="3">N-acetylmuramic acid 6-phosphate lyase</fullName>
    </alternativeName>
</protein>
<dbReference type="GO" id="GO:0097173">
    <property type="term" value="P:N-acetylmuramic acid catabolic process"/>
    <property type="evidence" value="ECO:0007669"/>
    <property type="project" value="UniProtKB-UniPathway"/>
</dbReference>
<dbReference type="InterPro" id="IPR046348">
    <property type="entry name" value="SIS_dom_sf"/>
</dbReference>
<comment type="catalytic activity">
    <reaction evidence="3">
        <text>N-acetyl-D-muramate 6-phosphate + H2O = N-acetyl-D-glucosamine 6-phosphate + (R)-lactate</text>
        <dbReference type="Rhea" id="RHEA:26410"/>
        <dbReference type="ChEBI" id="CHEBI:15377"/>
        <dbReference type="ChEBI" id="CHEBI:16004"/>
        <dbReference type="ChEBI" id="CHEBI:57513"/>
        <dbReference type="ChEBI" id="CHEBI:58722"/>
        <dbReference type="EC" id="4.2.1.126"/>
    </reaction>
</comment>
<comment type="subunit">
    <text evidence="3">Homodimer.</text>
</comment>
<dbReference type="NCBIfam" id="NF009222">
    <property type="entry name" value="PRK12570.1"/>
    <property type="match status" value="1"/>
</dbReference>
<dbReference type="GO" id="GO:0016835">
    <property type="term" value="F:carbon-oxygen lyase activity"/>
    <property type="evidence" value="ECO:0007669"/>
    <property type="project" value="UniProtKB-UniRule"/>
</dbReference>
<dbReference type="EC" id="4.2.1.126" evidence="3"/>
<dbReference type="HAMAP" id="MF_00068">
    <property type="entry name" value="MurQ"/>
    <property type="match status" value="1"/>
</dbReference>
<keyword evidence="2 3" id="KW-0119">Carbohydrate metabolism</keyword>
<dbReference type="Gene3D" id="1.10.8.1080">
    <property type="match status" value="1"/>
</dbReference>